<evidence type="ECO:0000313" key="2">
    <source>
        <dbReference type="EMBL" id="GFO47794.1"/>
    </source>
</evidence>
<feature type="region of interest" description="Disordered" evidence="1">
    <location>
        <begin position="1"/>
        <end position="172"/>
    </location>
</feature>
<name>A0AAV4DUG0_9GAST</name>
<evidence type="ECO:0000256" key="1">
    <source>
        <dbReference type="SAM" id="MobiDB-lite"/>
    </source>
</evidence>
<feature type="compositionally biased region" description="Polar residues" evidence="1">
    <location>
        <begin position="24"/>
        <end position="34"/>
    </location>
</feature>
<evidence type="ECO:0000313" key="3">
    <source>
        <dbReference type="Proteomes" id="UP000735302"/>
    </source>
</evidence>
<feature type="compositionally biased region" description="Basic and acidic residues" evidence="1">
    <location>
        <begin position="348"/>
        <end position="365"/>
    </location>
</feature>
<keyword evidence="3" id="KW-1185">Reference proteome</keyword>
<dbReference type="Proteomes" id="UP000735302">
    <property type="component" value="Unassembled WGS sequence"/>
</dbReference>
<feature type="compositionally biased region" description="Polar residues" evidence="1">
    <location>
        <begin position="151"/>
        <end position="172"/>
    </location>
</feature>
<feature type="compositionally biased region" description="Acidic residues" evidence="1">
    <location>
        <begin position="67"/>
        <end position="80"/>
    </location>
</feature>
<proteinExistence type="predicted"/>
<feature type="compositionally biased region" description="Basic and acidic residues" evidence="1">
    <location>
        <begin position="106"/>
        <end position="119"/>
    </location>
</feature>
<dbReference type="EMBL" id="BLXT01008347">
    <property type="protein sequence ID" value="GFO47794.1"/>
    <property type="molecule type" value="Genomic_DNA"/>
</dbReference>
<reference evidence="2 3" key="1">
    <citation type="journal article" date="2021" name="Elife">
        <title>Chloroplast acquisition without the gene transfer in kleptoplastic sea slugs, Plakobranchus ocellatus.</title>
        <authorList>
            <person name="Maeda T."/>
            <person name="Takahashi S."/>
            <person name="Yoshida T."/>
            <person name="Shimamura S."/>
            <person name="Takaki Y."/>
            <person name="Nagai Y."/>
            <person name="Toyoda A."/>
            <person name="Suzuki Y."/>
            <person name="Arimoto A."/>
            <person name="Ishii H."/>
            <person name="Satoh N."/>
            <person name="Nishiyama T."/>
            <person name="Hasebe M."/>
            <person name="Maruyama T."/>
            <person name="Minagawa J."/>
            <person name="Obokata J."/>
            <person name="Shigenobu S."/>
        </authorList>
    </citation>
    <scope>NUCLEOTIDE SEQUENCE [LARGE SCALE GENOMIC DNA]</scope>
</reference>
<feature type="non-terminal residue" evidence="2">
    <location>
        <position position="401"/>
    </location>
</feature>
<dbReference type="AlphaFoldDB" id="A0AAV4DUG0"/>
<comment type="caution">
    <text evidence="2">The sequence shown here is derived from an EMBL/GenBank/DDBJ whole genome shotgun (WGS) entry which is preliminary data.</text>
</comment>
<gene>
    <name evidence="2" type="ORF">PoB_007429900</name>
</gene>
<feature type="region of interest" description="Disordered" evidence="1">
    <location>
        <begin position="329"/>
        <end position="376"/>
    </location>
</feature>
<accession>A0AAV4DUG0</accession>
<protein>
    <submittedName>
        <fullName evidence="2">Uncharacterized protein</fullName>
    </submittedName>
</protein>
<sequence length="401" mass="43426">MISGFQALRQARASVAGLEPATEGSLQSRVTSTESKSKRNPTDNPNNSIEGESDVSGRKRDNIGNGYEEEDEDSDFENISDVEVPTEISHAKHQPAKVSEIISATGKEESKDSVEKEDGANNISKQNTKKKVERVKARNGTNDLAKKFNRNSRNTAGKTTTISDITNGNEGIQNHLPKKVMAQHSIKSPKNACKEKSKVSMFEADKDFDSSSSENDIDMADSQAKTKARQESFSKLEVIKSQNGPNIIKTCALSKGETHGAVFVQNQEGPKSPVSEESSLFSLSSDSEDSTNEVCDLMSAQISPVATAKSREMSLIESQADEQNKAVMECDNDTQNDTKASLPLSGKKTGDETNGRLSAADKMDTEENESAEADRSASLLDIFSFMSVVSPLSPMSTTSYL</sequence>
<organism evidence="2 3">
    <name type="scientific">Plakobranchus ocellatus</name>
    <dbReference type="NCBI Taxonomy" id="259542"/>
    <lineage>
        <taxon>Eukaryota</taxon>
        <taxon>Metazoa</taxon>
        <taxon>Spiralia</taxon>
        <taxon>Lophotrochozoa</taxon>
        <taxon>Mollusca</taxon>
        <taxon>Gastropoda</taxon>
        <taxon>Heterobranchia</taxon>
        <taxon>Euthyneura</taxon>
        <taxon>Panpulmonata</taxon>
        <taxon>Sacoglossa</taxon>
        <taxon>Placobranchoidea</taxon>
        <taxon>Plakobranchidae</taxon>
        <taxon>Plakobranchus</taxon>
    </lineage>
</organism>
<feature type="region of interest" description="Disordered" evidence="1">
    <location>
        <begin position="204"/>
        <end position="228"/>
    </location>
</feature>